<feature type="compositionally biased region" description="Acidic residues" evidence="1">
    <location>
        <begin position="23"/>
        <end position="49"/>
    </location>
</feature>
<reference evidence="2" key="1">
    <citation type="journal article" date="2014" name="Front. Microbiol.">
        <title>High frequency of phylogenetically diverse reductive dehalogenase-homologous genes in deep subseafloor sedimentary metagenomes.</title>
        <authorList>
            <person name="Kawai M."/>
            <person name="Futagami T."/>
            <person name="Toyoda A."/>
            <person name="Takaki Y."/>
            <person name="Nishi S."/>
            <person name="Hori S."/>
            <person name="Arai W."/>
            <person name="Tsubouchi T."/>
            <person name="Morono Y."/>
            <person name="Uchiyama I."/>
            <person name="Ito T."/>
            <person name="Fujiyama A."/>
            <person name="Inagaki F."/>
            <person name="Takami H."/>
        </authorList>
    </citation>
    <scope>NUCLEOTIDE SEQUENCE</scope>
    <source>
        <strain evidence="2">Expedition CK06-06</strain>
    </source>
</reference>
<feature type="non-terminal residue" evidence="2">
    <location>
        <position position="1"/>
    </location>
</feature>
<accession>X0XC25</accession>
<gene>
    <name evidence="2" type="ORF">S01H1_63271</name>
</gene>
<name>X0XC25_9ZZZZ</name>
<proteinExistence type="predicted"/>
<sequence length="56" mass="5994">IVQAGSVAQSLPRQDAVTKDAADEQFEDFTESDELDSFDDLDSLDELGLSEEGGST</sequence>
<dbReference type="AlphaFoldDB" id="X0XC25"/>
<dbReference type="EMBL" id="BARS01041622">
    <property type="protein sequence ID" value="GAG34228.1"/>
    <property type="molecule type" value="Genomic_DNA"/>
</dbReference>
<protein>
    <submittedName>
        <fullName evidence="2">Uncharacterized protein</fullName>
    </submittedName>
</protein>
<comment type="caution">
    <text evidence="2">The sequence shown here is derived from an EMBL/GenBank/DDBJ whole genome shotgun (WGS) entry which is preliminary data.</text>
</comment>
<evidence type="ECO:0000313" key="2">
    <source>
        <dbReference type="EMBL" id="GAG34228.1"/>
    </source>
</evidence>
<evidence type="ECO:0000256" key="1">
    <source>
        <dbReference type="SAM" id="MobiDB-lite"/>
    </source>
</evidence>
<feature type="compositionally biased region" description="Polar residues" evidence="1">
    <location>
        <begin position="1"/>
        <end position="12"/>
    </location>
</feature>
<feature type="region of interest" description="Disordered" evidence="1">
    <location>
        <begin position="1"/>
        <end position="56"/>
    </location>
</feature>
<organism evidence="2">
    <name type="scientific">marine sediment metagenome</name>
    <dbReference type="NCBI Taxonomy" id="412755"/>
    <lineage>
        <taxon>unclassified sequences</taxon>
        <taxon>metagenomes</taxon>
        <taxon>ecological metagenomes</taxon>
    </lineage>
</organism>